<dbReference type="GO" id="GO:0016020">
    <property type="term" value="C:membrane"/>
    <property type="evidence" value="ECO:0007669"/>
    <property type="project" value="UniProtKB-SubCell"/>
</dbReference>
<feature type="transmembrane region" description="Helical" evidence="5">
    <location>
        <begin position="69"/>
        <end position="90"/>
    </location>
</feature>
<evidence type="ECO:0000256" key="3">
    <source>
        <dbReference type="ARBA" id="ARBA00022989"/>
    </source>
</evidence>
<dbReference type="Pfam" id="PF04178">
    <property type="entry name" value="Got1"/>
    <property type="match status" value="1"/>
</dbReference>
<dbReference type="Proteomes" id="UP000712600">
    <property type="component" value="Unassembled WGS sequence"/>
</dbReference>
<evidence type="ECO:0000256" key="1">
    <source>
        <dbReference type="ARBA" id="ARBA00004141"/>
    </source>
</evidence>
<dbReference type="GO" id="GO:0012505">
    <property type="term" value="C:endomembrane system"/>
    <property type="evidence" value="ECO:0007669"/>
    <property type="project" value="UniProtKB-ARBA"/>
</dbReference>
<dbReference type="GO" id="GO:0016192">
    <property type="term" value="P:vesicle-mediated transport"/>
    <property type="evidence" value="ECO:0007669"/>
    <property type="project" value="InterPro"/>
</dbReference>
<protein>
    <submittedName>
        <fullName evidence="6">Uncharacterized protein</fullName>
    </submittedName>
</protein>
<evidence type="ECO:0000256" key="4">
    <source>
        <dbReference type="ARBA" id="ARBA00023136"/>
    </source>
</evidence>
<dbReference type="GO" id="GO:0005737">
    <property type="term" value="C:cytoplasm"/>
    <property type="evidence" value="ECO:0007669"/>
    <property type="project" value="UniProtKB-ARBA"/>
</dbReference>
<dbReference type="PANTHER" id="PTHR47030">
    <property type="entry name" value="LIPASE CLASS 3 FAMILY PROTEIN"/>
    <property type="match status" value="1"/>
</dbReference>
<feature type="transmembrane region" description="Helical" evidence="5">
    <location>
        <begin position="12"/>
        <end position="31"/>
    </location>
</feature>
<keyword evidence="2 5" id="KW-0812">Transmembrane</keyword>
<gene>
    <name evidence="6" type="ORF">F2Q69_00025945</name>
</gene>
<accession>A0A8S9RSV8</accession>
<organism evidence="6 7">
    <name type="scientific">Brassica cretica</name>
    <name type="common">Mustard</name>
    <dbReference type="NCBI Taxonomy" id="69181"/>
    <lineage>
        <taxon>Eukaryota</taxon>
        <taxon>Viridiplantae</taxon>
        <taxon>Streptophyta</taxon>
        <taxon>Embryophyta</taxon>
        <taxon>Tracheophyta</taxon>
        <taxon>Spermatophyta</taxon>
        <taxon>Magnoliopsida</taxon>
        <taxon>eudicotyledons</taxon>
        <taxon>Gunneridae</taxon>
        <taxon>Pentapetalae</taxon>
        <taxon>rosids</taxon>
        <taxon>malvids</taxon>
        <taxon>Brassicales</taxon>
        <taxon>Brassicaceae</taxon>
        <taxon>Brassiceae</taxon>
        <taxon>Brassica</taxon>
    </lineage>
</organism>
<evidence type="ECO:0000313" key="6">
    <source>
        <dbReference type="EMBL" id="KAF3583706.1"/>
    </source>
</evidence>
<evidence type="ECO:0000256" key="5">
    <source>
        <dbReference type="SAM" id="Phobius"/>
    </source>
</evidence>
<dbReference type="EMBL" id="QGKX02000088">
    <property type="protein sequence ID" value="KAF3583706.1"/>
    <property type="molecule type" value="Genomic_DNA"/>
</dbReference>
<keyword evidence="3 5" id="KW-1133">Transmembrane helix</keyword>
<evidence type="ECO:0000313" key="7">
    <source>
        <dbReference type="Proteomes" id="UP000712600"/>
    </source>
</evidence>
<evidence type="ECO:0000256" key="2">
    <source>
        <dbReference type="ARBA" id="ARBA00022692"/>
    </source>
</evidence>
<proteinExistence type="predicted"/>
<sequence>MAYELTEQKKVGLGLIGFGLSFSFLGVILYFDRGLLALGNLFWLIGVGLLLGWQSTWRLFTNVNNLKGTVCFVLGLFLLFVRWPIIGIILEMYGCIVLFGGTETAEDLITDGLGRACSLTHEDLDVAFVACSEFVTSIVLDNEFSSRLSYGSIRRLQVAAIKVLSQDPKADTALVFRLARRFLSASKRHRQHNLVHQERLANESLQLREEDQTYPILEEAEPEMRQHDEEFINPFHETVSTDSLLSQFMETVQTRGEDVDDEAPEVFLPGLVIHIVHEGNNMSVPIWRGWPICDVPDGYKAYVANRESFKEIMVSPSMFLDHLPWRCRHAMQKVLESRNLYCDMTSDLT</sequence>
<reference evidence="6" key="1">
    <citation type="submission" date="2019-12" db="EMBL/GenBank/DDBJ databases">
        <title>Genome sequencing and annotation of Brassica cretica.</title>
        <authorList>
            <person name="Studholme D.J."/>
            <person name="Sarris P."/>
        </authorList>
    </citation>
    <scope>NUCLEOTIDE SEQUENCE</scope>
    <source>
        <strain evidence="6">PFS-109/04</strain>
        <tissue evidence="6">Leaf</tissue>
    </source>
</reference>
<name>A0A8S9RSV8_BRACR</name>
<comment type="subcellular location">
    <subcellularLocation>
        <location evidence="1">Membrane</location>
        <topology evidence="1">Multi-pass membrane protein</topology>
    </subcellularLocation>
</comment>
<keyword evidence="4 5" id="KW-0472">Membrane</keyword>
<feature type="transmembrane region" description="Helical" evidence="5">
    <location>
        <begin position="37"/>
        <end position="57"/>
    </location>
</feature>
<dbReference type="AlphaFoldDB" id="A0A8S9RSV8"/>
<dbReference type="InterPro" id="IPR007305">
    <property type="entry name" value="Vesicle_transpt_Got1/SFT2"/>
</dbReference>
<dbReference type="PANTHER" id="PTHR47030:SF2">
    <property type="entry name" value="LIPASE CLASS 3 FAMILY PROTEIN"/>
    <property type="match status" value="1"/>
</dbReference>
<comment type="caution">
    <text evidence="6">The sequence shown here is derived from an EMBL/GenBank/DDBJ whole genome shotgun (WGS) entry which is preliminary data.</text>
</comment>